<evidence type="ECO:0000256" key="1">
    <source>
        <dbReference type="SAM" id="MobiDB-lite"/>
    </source>
</evidence>
<sequence length="105" mass="11241" precursor="true">MKSLMSGAVAMTLIAGLVGCSESPMQPQADMIRHETKRVSNDSRNEANSAAEAIRNQTGKTITGESKSGVAEDTADYIEKIGERKADAVEKAGEKKADQLEEMKP</sequence>
<evidence type="ECO:0000313" key="2">
    <source>
        <dbReference type="EMBL" id="ADG68240.1"/>
    </source>
</evidence>
<dbReference type="PROSITE" id="PS51257">
    <property type="entry name" value="PROKAR_LIPOPROTEIN"/>
    <property type="match status" value="1"/>
</dbReference>
<evidence type="ECO:0008006" key="4">
    <source>
        <dbReference type="Google" id="ProtNLM"/>
    </source>
</evidence>
<reference evidence="2 3" key="1">
    <citation type="journal article" date="2010" name="Stand. Genomic Sci.">
        <title>Complete genome sequence of Planctomyces limnophilus type strain (Mu 290).</title>
        <authorList>
            <person name="Labutti K."/>
            <person name="Sikorski J."/>
            <person name="Schneider S."/>
            <person name="Nolan M."/>
            <person name="Lucas S."/>
            <person name="Glavina Del Rio T."/>
            <person name="Tice H."/>
            <person name="Cheng J.F."/>
            <person name="Goodwin L."/>
            <person name="Pitluck S."/>
            <person name="Liolios K."/>
            <person name="Ivanova N."/>
            <person name="Mavromatis K."/>
            <person name="Mikhailova N."/>
            <person name="Pati A."/>
            <person name="Chen A."/>
            <person name="Palaniappan K."/>
            <person name="Land M."/>
            <person name="Hauser L."/>
            <person name="Chang Y.J."/>
            <person name="Jeffries C.D."/>
            <person name="Tindall B.J."/>
            <person name="Rohde M."/>
            <person name="Goker M."/>
            <person name="Woyke T."/>
            <person name="Bristow J."/>
            <person name="Eisen J.A."/>
            <person name="Markowitz V."/>
            <person name="Hugenholtz P."/>
            <person name="Kyrpides N.C."/>
            <person name="Klenk H.P."/>
            <person name="Lapidus A."/>
        </authorList>
    </citation>
    <scope>NUCLEOTIDE SEQUENCE [LARGE SCALE GENOMIC DNA]</scope>
    <source>
        <strain evidence="3">ATCC 43296 / DSM 3776 / IFAM 1008 / 290</strain>
    </source>
</reference>
<dbReference type="HOGENOM" id="CLU_2234025_0_0_0"/>
<keyword evidence="3" id="KW-1185">Reference proteome</keyword>
<dbReference type="AlphaFoldDB" id="D5SP96"/>
<dbReference type="eggNOG" id="ENOG502ZU6M">
    <property type="taxonomic scope" value="Bacteria"/>
</dbReference>
<dbReference type="EMBL" id="CP001744">
    <property type="protein sequence ID" value="ADG68240.1"/>
    <property type="molecule type" value="Genomic_DNA"/>
</dbReference>
<proteinExistence type="predicted"/>
<feature type="region of interest" description="Disordered" evidence="1">
    <location>
        <begin position="37"/>
        <end position="71"/>
    </location>
</feature>
<feature type="compositionally biased region" description="Polar residues" evidence="1">
    <location>
        <begin position="55"/>
        <end position="66"/>
    </location>
</feature>
<protein>
    <recommendedName>
        <fullName evidence="4">Lipoprotein</fullName>
    </recommendedName>
</protein>
<dbReference type="KEGG" id="plm:Plim_2414"/>
<organism evidence="2 3">
    <name type="scientific">Planctopirus limnophila (strain ATCC 43296 / DSM 3776 / IFAM 1008 / Mu 290)</name>
    <name type="common">Planctomyces limnophilus</name>
    <dbReference type="NCBI Taxonomy" id="521674"/>
    <lineage>
        <taxon>Bacteria</taxon>
        <taxon>Pseudomonadati</taxon>
        <taxon>Planctomycetota</taxon>
        <taxon>Planctomycetia</taxon>
        <taxon>Planctomycetales</taxon>
        <taxon>Planctomycetaceae</taxon>
        <taxon>Planctopirus</taxon>
    </lineage>
</organism>
<dbReference type="Proteomes" id="UP000002220">
    <property type="component" value="Chromosome"/>
</dbReference>
<gene>
    <name evidence="2" type="ordered locus">Plim_2414</name>
</gene>
<accession>D5SP96</accession>
<name>D5SP96_PLAL2</name>
<evidence type="ECO:0000313" key="3">
    <source>
        <dbReference type="Proteomes" id="UP000002220"/>
    </source>
</evidence>